<keyword evidence="1" id="KW-0732">Signal</keyword>
<evidence type="ECO:0000313" key="3">
    <source>
        <dbReference type="Proteomes" id="UP000198318"/>
    </source>
</evidence>
<dbReference type="RefSeq" id="WP_089330899.1">
    <property type="nucleotide sequence ID" value="NZ_FZOR01000064.1"/>
</dbReference>
<protein>
    <submittedName>
        <fullName evidence="2">Uncharacterized protein</fullName>
    </submittedName>
</protein>
<feature type="chain" id="PRO_5012196041" evidence="1">
    <location>
        <begin position="29"/>
        <end position="77"/>
    </location>
</feature>
<accession>A0A239P306</accession>
<keyword evidence="3" id="KW-1185">Reference proteome</keyword>
<gene>
    <name evidence="2" type="ORF">SAMN05443665_106417</name>
</gene>
<proteinExistence type="predicted"/>
<sequence>MKIRKAAVAMAVAGSALTVAATATPALAASWHNTGQTFYWYSSCAAAGKAGMQSGWQAYDCKGSSAPWASYELWGLY</sequence>
<feature type="signal peptide" evidence="1">
    <location>
        <begin position="1"/>
        <end position="28"/>
    </location>
</feature>
<evidence type="ECO:0000313" key="2">
    <source>
        <dbReference type="EMBL" id="SNT61517.1"/>
    </source>
</evidence>
<organism evidence="2 3">
    <name type="scientific">Actinomadura meyerae</name>
    <dbReference type="NCBI Taxonomy" id="240840"/>
    <lineage>
        <taxon>Bacteria</taxon>
        <taxon>Bacillati</taxon>
        <taxon>Actinomycetota</taxon>
        <taxon>Actinomycetes</taxon>
        <taxon>Streptosporangiales</taxon>
        <taxon>Thermomonosporaceae</taxon>
        <taxon>Actinomadura</taxon>
    </lineage>
</organism>
<name>A0A239P306_9ACTN</name>
<dbReference type="Proteomes" id="UP000198318">
    <property type="component" value="Unassembled WGS sequence"/>
</dbReference>
<dbReference type="OrthoDB" id="3483384at2"/>
<dbReference type="AlphaFoldDB" id="A0A239P306"/>
<reference evidence="2 3" key="1">
    <citation type="submission" date="2017-06" db="EMBL/GenBank/DDBJ databases">
        <authorList>
            <person name="Kim H.J."/>
            <person name="Triplett B.A."/>
        </authorList>
    </citation>
    <scope>NUCLEOTIDE SEQUENCE [LARGE SCALE GENOMIC DNA]</scope>
    <source>
        <strain evidence="2 3">DSM 44715</strain>
    </source>
</reference>
<evidence type="ECO:0000256" key="1">
    <source>
        <dbReference type="SAM" id="SignalP"/>
    </source>
</evidence>
<dbReference type="EMBL" id="FZOR01000064">
    <property type="protein sequence ID" value="SNT61517.1"/>
    <property type="molecule type" value="Genomic_DNA"/>
</dbReference>